<accession>A0A8H3IQ60</accession>
<keyword evidence="4" id="KW-1185">Reference proteome</keyword>
<reference evidence="3" key="1">
    <citation type="submission" date="2021-03" db="EMBL/GenBank/DDBJ databases">
        <authorList>
            <person name="Tagirdzhanova G."/>
        </authorList>
    </citation>
    <scope>NUCLEOTIDE SEQUENCE</scope>
</reference>
<organism evidence="3 4">
    <name type="scientific">Imshaugia aleurites</name>
    <dbReference type="NCBI Taxonomy" id="172621"/>
    <lineage>
        <taxon>Eukaryota</taxon>
        <taxon>Fungi</taxon>
        <taxon>Dikarya</taxon>
        <taxon>Ascomycota</taxon>
        <taxon>Pezizomycotina</taxon>
        <taxon>Lecanoromycetes</taxon>
        <taxon>OSLEUM clade</taxon>
        <taxon>Lecanoromycetidae</taxon>
        <taxon>Lecanorales</taxon>
        <taxon>Lecanorineae</taxon>
        <taxon>Parmeliaceae</taxon>
        <taxon>Imshaugia</taxon>
    </lineage>
</organism>
<dbReference type="EMBL" id="CAJPDT010000046">
    <property type="protein sequence ID" value="CAF9927353.1"/>
    <property type="molecule type" value="Genomic_DNA"/>
</dbReference>
<dbReference type="InterPro" id="IPR057229">
    <property type="entry name" value="DUF7907"/>
</dbReference>
<feature type="chain" id="PRO_5034851910" description="DUF7907 domain-containing protein" evidence="1">
    <location>
        <begin position="17"/>
        <end position="179"/>
    </location>
</feature>
<name>A0A8H3IQ60_9LECA</name>
<comment type="caution">
    <text evidence="3">The sequence shown here is derived from an EMBL/GenBank/DDBJ whole genome shotgun (WGS) entry which is preliminary data.</text>
</comment>
<keyword evidence="1" id="KW-0732">Signal</keyword>
<proteinExistence type="predicted"/>
<evidence type="ECO:0000259" key="2">
    <source>
        <dbReference type="Pfam" id="PF25484"/>
    </source>
</evidence>
<gene>
    <name evidence="3" type="ORF">IMSHALPRED_007193</name>
</gene>
<dbReference type="OrthoDB" id="3518533at2759"/>
<dbReference type="Proteomes" id="UP000664534">
    <property type="component" value="Unassembled WGS sequence"/>
</dbReference>
<dbReference type="Pfam" id="PF25484">
    <property type="entry name" value="DUF7907"/>
    <property type="match status" value="1"/>
</dbReference>
<protein>
    <recommendedName>
        <fullName evidence="2">DUF7907 domain-containing protein</fullName>
    </recommendedName>
</protein>
<feature type="signal peptide" evidence="1">
    <location>
        <begin position="1"/>
        <end position="16"/>
    </location>
</feature>
<evidence type="ECO:0000313" key="4">
    <source>
        <dbReference type="Proteomes" id="UP000664534"/>
    </source>
</evidence>
<dbReference type="AlphaFoldDB" id="A0A8H3IQ60"/>
<sequence length="179" mass="19052">MKVLFCLLALLTGAIAAPLSPDDTSKTFKLKSLVLSPSNSSFNNLYLEPYHIFPGANYAVLSPKTATNPGIIGYLNGTAADFADRNTDLLFNANPSPYGFVIDSVNATYNPILINAGNGTTGIFIDQGIIKYHSPMSGGFYACNNTLEFGPAVQLFYKPKVIDTPTGCSDVELVVASAQ</sequence>
<feature type="domain" description="DUF7907" evidence="2">
    <location>
        <begin position="25"/>
        <end position="175"/>
    </location>
</feature>
<evidence type="ECO:0000313" key="3">
    <source>
        <dbReference type="EMBL" id="CAF9927353.1"/>
    </source>
</evidence>
<evidence type="ECO:0000256" key="1">
    <source>
        <dbReference type="SAM" id="SignalP"/>
    </source>
</evidence>